<sequence length="249" mass="28040">MIIDTHAHLNIDEFKDEMPEILQRASDSDIQKIIVIGMNAKANQRGIELTQYSNLYATVGIHPSDVNEGLDIDMLQAQLKHEKVVAIGEIGIDLYWVKDNLPLQIEVFRKQLDLAMALNYPVVIHMRDSAQEIYDVVKSYPGLKGVMHCFSADLDWALKFIDLGFYIGIGGPVTFKNNLTAKEVAKSIPIERLLVETDSPYLAPTPHRGKRNEPAYTKLVVAEIARLRGDSIENISNQTSQNAMRLFHI</sequence>
<protein>
    <submittedName>
        <fullName evidence="3">TatD family hydrolase</fullName>
    </submittedName>
</protein>
<dbReference type="RefSeq" id="WP_263607817.1">
    <property type="nucleotide sequence ID" value="NZ_JAOVQM010000002.1"/>
</dbReference>
<dbReference type="PANTHER" id="PTHR46124:SF2">
    <property type="entry name" value="D-AMINOACYL-TRNA DEACYLASE"/>
    <property type="match status" value="1"/>
</dbReference>
<dbReference type="Proteomes" id="UP001177160">
    <property type="component" value="Unassembled WGS sequence"/>
</dbReference>
<name>A0ABT2YBJ6_9MOLU</name>
<evidence type="ECO:0000256" key="2">
    <source>
        <dbReference type="ARBA" id="ARBA00022801"/>
    </source>
</evidence>
<evidence type="ECO:0000313" key="4">
    <source>
        <dbReference type="Proteomes" id="UP001177160"/>
    </source>
</evidence>
<dbReference type="GO" id="GO:0016787">
    <property type="term" value="F:hydrolase activity"/>
    <property type="evidence" value="ECO:0007669"/>
    <property type="project" value="UniProtKB-KW"/>
</dbReference>
<accession>A0ABT2YBJ6</accession>
<gene>
    <name evidence="3" type="ORF">N7548_02450</name>
</gene>
<keyword evidence="4" id="KW-1185">Reference proteome</keyword>
<dbReference type="PROSITE" id="PS01091">
    <property type="entry name" value="TATD_3"/>
    <property type="match status" value="1"/>
</dbReference>
<dbReference type="PIRSF" id="PIRSF005902">
    <property type="entry name" value="DNase_TatD"/>
    <property type="match status" value="1"/>
</dbReference>
<dbReference type="EMBL" id="JAOVQM010000002">
    <property type="protein sequence ID" value="MCV2231678.1"/>
    <property type="molecule type" value="Genomic_DNA"/>
</dbReference>
<dbReference type="NCBIfam" id="TIGR00010">
    <property type="entry name" value="YchF/TatD family DNA exonuclease"/>
    <property type="match status" value="1"/>
</dbReference>
<dbReference type="SUPFAM" id="SSF51556">
    <property type="entry name" value="Metallo-dependent hydrolases"/>
    <property type="match status" value="1"/>
</dbReference>
<proteinExistence type="predicted"/>
<dbReference type="Pfam" id="PF01026">
    <property type="entry name" value="TatD_DNase"/>
    <property type="match status" value="1"/>
</dbReference>
<dbReference type="PANTHER" id="PTHR46124">
    <property type="entry name" value="D-AMINOACYL-TRNA DEACYLASE"/>
    <property type="match status" value="1"/>
</dbReference>
<evidence type="ECO:0000313" key="3">
    <source>
        <dbReference type="EMBL" id="MCV2231678.1"/>
    </source>
</evidence>
<dbReference type="InterPro" id="IPR015991">
    <property type="entry name" value="TatD/YcfH-like"/>
</dbReference>
<comment type="caution">
    <text evidence="3">The sequence shown here is derived from an EMBL/GenBank/DDBJ whole genome shotgun (WGS) entry which is preliminary data.</text>
</comment>
<dbReference type="CDD" id="cd01310">
    <property type="entry name" value="TatD_DNAse"/>
    <property type="match status" value="1"/>
</dbReference>
<keyword evidence="1" id="KW-0479">Metal-binding</keyword>
<keyword evidence="2 3" id="KW-0378">Hydrolase</keyword>
<evidence type="ECO:0000256" key="1">
    <source>
        <dbReference type="ARBA" id="ARBA00022723"/>
    </source>
</evidence>
<dbReference type="InterPro" id="IPR032466">
    <property type="entry name" value="Metal_Hydrolase"/>
</dbReference>
<dbReference type="PROSITE" id="PS01137">
    <property type="entry name" value="TATD_1"/>
    <property type="match status" value="1"/>
</dbReference>
<dbReference type="InterPro" id="IPR018228">
    <property type="entry name" value="DNase_TatD-rel_CS"/>
</dbReference>
<reference evidence="3" key="1">
    <citation type="submission" date="2022-09" db="EMBL/GenBank/DDBJ databases">
        <title>Novel Mycoplasma species identified in domestic and wild animals.</title>
        <authorList>
            <person name="Volokhov D.V."/>
            <person name="Furtak V.A."/>
            <person name="Zagorodnyaya T.A."/>
        </authorList>
    </citation>
    <scope>NUCLEOTIDE SEQUENCE</scope>
    <source>
        <strain evidence="3">Oakley</strain>
    </source>
</reference>
<organism evidence="3 4">
    <name type="scientific">Paracholeplasma manati</name>
    <dbReference type="NCBI Taxonomy" id="591373"/>
    <lineage>
        <taxon>Bacteria</taxon>
        <taxon>Bacillati</taxon>
        <taxon>Mycoplasmatota</taxon>
        <taxon>Mollicutes</taxon>
        <taxon>Acholeplasmatales</taxon>
        <taxon>Acholeplasmataceae</taxon>
        <taxon>Paracholeplasma</taxon>
    </lineage>
</organism>
<dbReference type="InterPro" id="IPR001130">
    <property type="entry name" value="TatD-like"/>
</dbReference>
<dbReference type="Gene3D" id="3.20.20.140">
    <property type="entry name" value="Metal-dependent hydrolases"/>
    <property type="match status" value="1"/>
</dbReference>